<organism evidence="3 4">
    <name type="scientific">Cajanus cajan</name>
    <name type="common">Pigeon pea</name>
    <name type="synonym">Cajanus indicus</name>
    <dbReference type="NCBI Taxonomy" id="3821"/>
    <lineage>
        <taxon>Eukaryota</taxon>
        <taxon>Viridiplantae</taxon>
        <taxon>Streptophyta</taxon>
        <taxon>Embryophyta</taxon>
        <taxon>Tracheophyta</taxon>
        <taxon>Spermatophyta</taxon>
        <taxon>Magnoliopsida</taxon>
        <taxon>eudicotyledons</taxon>
        <taxon>Gunneridae</taxon>
        <taxon>Pentapetalae</taxon>
        <taxon>rosids</taxon>
        <taxon>fabids</taxon>
        <taxon>Fabales</taxon>
        <taxon>Fabaceae</taxon>
        <taxon>Papilionoideae</taxon>
        <taxon>50 kb inversion clade</taxon>
        <taxon>NPAAA clade</taxon>
        <taxon>indigoferoid/millettioid clade</taxon>
        <taxon>Phaseoleae</taxon>
        <taxon>Cajanus</taxon>
    </lineage>
</organism>
<dbReference type="InterPro" id="IPR002213">
    <property type="entry name" value="UDP_glucos_trans"/>
</dbReference>
<evidence type="ECO:0000256" key="2">
    <source>
        <dbReference type="ARBA" id="ARBA00022679"/>
    </source>
</evidence>
<name>A0A151R4R7_CAJCA</name>
<proteinExistence type="inferred from homology"/>
<accession>A0A151R4R7</accession>
<dbReference type="Proteomes" id="UP000075243">
    <property type="component" value="Unassembled WGS sequence"/>
</dbReference>
<reference evidence="3" key="1">
    <citation type="journal article" date="2012" name="Nat. Biotechnol.">
        <title>Draft genome sequence of pigeonpea (Cajanus cajan), an orphan legume crop of resource-poor farmers.</title>
        <authorList>
            <person name="Varshney R.K."/>
            <person name="Chen W."/>
            <person name="Li Y."/>
            <person name="Bharti A.K."/>
            <person name="Saxena R.K."/>
            <person name="Schlueter J.A."/>
            <person name="Donoghue M.T."/>
            <person name="Azam S."/>
            <person name="Fan G."/>
            <person name="Whaley A.M."/>
            <person name="Farmer A.D."/>
            <person name="Sheridan J."/>
            <person name="Iwata A."/>
            <person name="Tuteja R."/>
            <person name="Penmetsa R.V."/>
            <person name="Wu W."/>
            <person name="Upadhyaya H.D."/>
            <person name="Yang S.P."/>
            <person name="Shah T."/>
            <person name="Saxena K.B."/>
            <person name="Michael T."/>
            <person name="McCombie W.R."/>
            <person name="Yang B."/>
            <person name="Zhang G."/>
            <person name="Yang H."/>
            <person name="Wang J."/>
            <person name="Spillane C."/>
            <person name="Cook D.R."/>
            <person name="May G.D."/>
            <person name="Xu X."/>
            <person name="Jackson S.A."/>
        </authorList>
    </citation>
    <scope>NUCLEOTIDE SEQUENCE [LARGE SCALE GENOMIC DNA]</scope>
</reference>
<dbReference type="EMBL" id="KQ484091">
    <property type="protein sequence ID" value="KYP37560.1"/>
    <property type="molecule type" value="Genomic_DNA"/>
</dbReference>
<dbReference type="FunFam" id="3.40.50.2000:FF:000060">
    <property type="entry name" value="Glycosyltransferase"/>
    <property type="match status" value="1"/>
</dbReference>
<dbReference type="FunFam" id="3.40.50.2000:FF:000120">
    <property type="entry name" value="UDP-glycosyltransferase 76C1"/>
    <property type="match status" value="1"/>
</dbReference>
<gene>
    <name evidence="3" type="ORF">KK1_041237</name>
</gene>
<dbReference type="OrthoDB" id="5835829at2759"/>
<dbReference type="OMA" id="KSSTWHE"/>
<keyword evidence="2" id="KW-0808">Transferase</keyword>
<keyword evidence="4" id="KW-1185">Reference proteome</keyword>
<dbReference type="Pfam" id="PF00201">
    <property type="entry name" value="UDPGT"/>
    <property type="match status" value="1"/>
</dbReference>
<dbReference type="PANTHER" id="PTHR11926:SF1374">
    <property type="entry name" value="UDP-GLYCOSYLTRANSFERASE 76F1-RELATED"/>
    <property type="match status" value="1"/>
</dbReference>
<dbReference type="GO" id="GO:0080043">
    <property type="term" value="F:quercetin 3-O-glucosyltransferase activity"/>
    <property type="evidence" value="ECO:0007669"/>
    <property type="project" value="TreeGrafter"/>
</dbReference>
<comment type="similarity">
    <text evidence="1">Belongs to the UDP-glycosyltransferase family.</text>
</comment>
<dbReference type="GO" id="GO:0080044">
    <property type="term" value="F:quercetin 7-O-glucosyltransferase activity"/>
    <property type="evidence" value="ECO:0007669"/>
    <property type="project" value="TreeGrafter"/>
</dbReference>
<dbReference type="Gene3D" id="3.40.50.2000">
    <property type="entry name" value="Glycogen Phosphorylase B"/>
    <property type="match status" value="2"/>
</dbReference>
<dbReference type="AlphaFoldDB" id="A0A151R4R7"/>
<dbReference type="SUPFAM" id="SSF53756">
    <property type="entry name" value="UDP-Glycosyltransferase/glycogen phosphorylase"/>
    <property type="match status" value="1"/>
</dbReference>
<sequence length="467" mass="52109">MEGVERKGRRLLLIPLPLQGHINPMLHLAQILYSNAFSITILHTTFNSPDPSNYPHFNFSCIQEPSSLCLSQSSASHLLNFLLALNAQCVTPFQECVTKLLSEEPQPVACLISDALCYFTQGVADKLRLPRIVLRTGGVSSFVAFAAFPFLRLKGYIPIQDCKLEEAVTEVPPLRVKDLPTVKTEEPEKYYELLHRFVNETKNSLGVIWNSFQELESSALTKLSQEFSFSMPMFPIGPFHKYFPTSSSSSCSSLISQDQSCISWLDKHSPNSVLYVSFGSVAAITETDFLEIAWGLANSNHPFLWVVRPGLIMGSKWLEPLPSGLMENLEGRGLIVKWAPQLEVLAHSAVGAFWTHNGWNSTLESICEGVPMICMPCFTDQKVNARYVSHVWRIGLQLENGVERGEIERAIRRLMDVNAEGKEIRDRALKLKEEVKLCLKTGGSSCSSLEALVTYILSLESSTFQAS</sequence>
<dbReference type="PANTHER" id="PTHR11926">
    <property type="entry name" value="GLUCOSYL/GLUCURONOSYL TRANSFERASES"/>
    <property type="match status" value="1"/>
</dbReference>
<evidence type="ECO:0000313" key="4">
    <source>
        <dbReference type="Proteomes" id="UP000075243"/>
    </source>
</evidence>
<protein>
    <submittedName>
        <fullName evidence="3">Cytokinin-N-glucosyltransferase 2</fullName>
    </submittedName>
</protein>
<dbReference type="Gramene" id="C.cajan_39597.t">
    <property type="protein sequence ID" value="C.cajan_39597.t"/>
    <property type="gene ID" value="C.cajan_39597"/>
</dbReference>
<evidence type="ECO:0000313" key="3">
    <source>
        <dbReference type="EMBL" id="KYP37560.1"/>
    </source>
</evidence>
<evidence type="ECO:0000256" key="1">
    <source>
        <dbReference type="ARBA" id="ARBA00009995"/>
    </source>
</evidence>
<dbReference type="CDD" id="cd03784">
    <property type="entry name" value="GT1_Gtf-like"/>
    <property type="match status" value="1"/>
</dbReference>